<dbReference type="AlphaFoldDB" id="A0ABD6ERZ4"/>
<dbReference type="Proteomes" id="UP001608902">
    <property type="component" value="Unassembled WGS sequence"/>
</dbReference>
<evidence type="ECO:0000313" key="1">
    <source>
        <dbReference type="EMBL" id="MFH4982315.1"/>
    </source>
</evidence>
<evidence type="ECO:0000313" key="2">
    <source>
        <dbReference type="Proteomes" id="UP001608902"/>
    </source>
</evidence>
<dbReference type="EMBL" id="JBGFUD010008989">
    <property type="protein sequence ID" value="MFH4982315.1"/>
    <property type="molecule type" value="Genomic_DNA"/>
</dbReference>
<keyword evidence="2" id="KW-1185">Reference proteome</keyword>
<gene>
    <name evidence="1" type="ORF">AB6A40_009024</name>
</gene>
<protein>
    <submittedName>
        <fullName evidence="1">Uncharacterized protein</fullName>
    </submittedName>
</protein>
<name>A0ABD6ERZ4_9BILA</name>
<reference evidence="1 2" key="1">
    <citation type="submission" date="2024-08" db="EMBL/GenBank/DDBJ databases">
        <title>Gnathostoma spinigerum genome.</title>
        <authorList>
            <person name="Gonzalez-Bertolin B."/>
            <person name="Monzon S."/>
            <person name="Zaballos A."/>
            <person name="Jimenez P."/>
            <person name="Dekumyoy P."/>
            <person name="Varona S."/>
            <person name="Cuesta I."/>
            <person name="Sumanam S."/>
            <person name="Adisakwattana P."/>
            <person name="Gasser R.B."/>
            <person name="Hernandez-Gonzalez A."/>
            <person name="Young N.D."/>
            <person name="Perteguer M.J."/>
        </authorList>
    </citation>
    <scope>NUCLEOTIDE SEQUENCE [LARGE SCALE GENOMIC DNA]</scope>
    <source>
        <strain evidence="1">AL3</strain>
        <tissue evidence="1">Liver</tissue>
    </source>
</reference>
<comment type="caution">
    <text evidence="1">The sequence shown here is derived from an EMBL/GenBank/DDBJ whole genome shotgun (WGS) entry which is preliminary data.</text>
</comment>
<proteinExistence type="predicted"/>
<accession>A0ABD6ERZ4</accession>
<sequence>MGVPDARSVRGSWPLNPDAAISDYSHCLFVFVDAIIHLLLLCENCLKTNPVFFSFEENGDRTGCSECLRFTSFF</sequence>
<organism evidence="1 2">
    <name type="scientific">Gnathostoma spinigerum</name>
    <dbReference type="NCBI Taxonomy" id="75299"/>
    <lineage>
        <taxon>Eukaryota</taxon>
        <taxon>Metazoa</taxon>
        <taxon>Ecdysozoa</taxon>
        <taxon>Nematoda</taxon>
        <taxon>Chromadorea</taxon>
        <taxon>Rhabditida</taxon>
        <taxon>Spirurina</taxon>
        <taxon>Gnathostomatomorpha</taxon>
        <taxon>Gnathostomatoidea</taxon>
        <taxon>Gnathostomatidae</taxon>
        <taxon>Gnathostoma</taxon>
    </lineage>
</organism>